<gene>
    <name evidence="3" type="ORF">BK826_07325</name>
</gene>
<feature type="transmembrane region" description="Helical" evidence="2">
    <location>
        <begin position="462"/>
        <end position="487"/>
    </location>
</feature>
<evidence type="ECO:0000313" key="4">
    <source>
        <dbReference type="Proteomes" id="UP000179540"/>
    </source>
</evidence>
<proteinExistence type="predicted"/>
<protein>
    <submittedName>
        <fullName evidence="3">p-aminobenzoyl-glutamate transporter</fullName>
    </submittedName>
</protein>
<feature type="transmembrane region" description="Helical" evidence="2">
    <location>
        <begin position="493"/>
        <end position="511"/>
    </location>
</feature>
<evidence type="ECO:0000313" key="3">
    <source>
        <dbReference type="EMBL" id="OIJ35538.1"/>
    </source>
</evidence>
<accession>A0A1S2MYY3</accession>
<dbReference type="EMBL" id="MODZ01000008">
    <property type="protein sequence ID" value="OIJ35538.1"/>
    <property type="molecule type" value="Genomic_DNA"/>
</dbReference>
<feature type="transmembrane region" description="Helical" evidence="2">
    <location>
        <begin position="357"/>
        <end position="375"/>
    </location>
</feature>
<evidence type="ECO:0000256" key="1">
    <source>
        <dbReference type="SAM" id="MobiDB-lite"/>
    </source>
</evidence>
<feature type="transmembrane region" description="Helical" evidence="2">
    <location>
        <begin position="435"/>
        <end position="455"/>
    </location>
</feature>
<dbReference type="PANTHER" id="PTHR30282">
    <property type="entry name" value="P-AMINOBENZOYL GLUTAMATE TRANSPORTER"/>
    <property type="match status" value="1"/>
</dbReference>
<feature type="transmembrane region" description="Helical" evidence="2">
    <location>
        <begin position="315"/>
        <end position="337"/>
    </location>
</feature>
<organism evidence="3 4">
    <name type="scientific">Rothia kristinae</name>
    <dbReference type="NCBI Taxonomy" id="37923"/>
    <lineage>
        <taxon>Bacteria</taxon>
        <taxon>Bacillati</taxon>
        <taxon>Actinomycetota</taxon>
        <taxon>Actinomycetes</taxon>
        <taxon>Micrococcales</taxon>
        <taxon>Micrococcaceae</taxon>
        <taxon>Rothia</taxon>
    </lineage>
</organism>
<sequence>MSHIARTRRDPEIAMADTDTAQTAPTRGAGDRLLTAVEKLGNKLPEPFTLFIILFLITGAISTVMALSGAEVTMPGSDEKLAIKGLFTGEGIAWFTSTIGDNYIGFPPLVTVATILLGIGIADKTGFLSTAIRLGIGNAPRWLLPYAVAFVGVSASIMADSSFLVVPPLAALAFKAVGRHPVAGLLGGFAAVNAGFSTAVLPTTLDALFAGITNAVMPNVPQVAQTATTVTPLSNYWFNIASSLVLTVICGWLIDKVLEPRLNRQQVPQEESGDPVDPAQPTTRQMRAVGGEDAFVPADQFDQTGPVTAQEKKGLVWGAVALAVVGIAMIVFALLPASPWRNEDGGFLPKSPLMDSLVFIIFALFAVGGYVYGRVAGVVRGMKDVPTIMGLALKDLIPFLVIAFVLGQFVALFNWSGIGSWTAVKLATGLQDAGITGFPIVVLFILLCSLLNLFITSGSGMWTLMAAVFVPMFGLLGYEPAFVQAAFRIGDSATQVVTPLSPYLVIILTMLRKYEPKAGLGTVMARLVPFAILFWIGWFIVLCVFYFFDLPLGPGAGIMIGG</sequence>
<reference evidence="3 4" key="1">
    <citation type="submission" date="2016-10" db="EMBL/GenBank/DDBJ databases">
        <title>Draft genome sequence of strain LCT isolated from the Shenzhou X spacecraft of China.</title>
        <authorList>
            <person name="Huang B."/>
        </authorList>
    </citation>
    <scope>NUCLEOTIDE SEQUENCE [LARGE SCALE GENOMIC DNA]</scope>
    <source>
        <strain evidence="3 4">LCT-H5</strain>
    </source>
</reference>
<dbReference type="GO" id="GO:1902604">
    <property type="term" value="P:p-aminobenzoyl-glutamate transmembrane transport"/>
    <property type="evidence" value="ECO:0007669"/>
    <property type="project" value="InterPro"/>
</dbReference>
<feature type="region of interest" description="Disordered" evidence="1">
    <location>
        <begin position="1"/>
        <end position="26"/>
    </location>
</feature>
<dbReference type="GO" id="GO:0015558">
    <property type="term" value="F:secondary active p-aminobenzoyl-glutamate transmembrane transporter activity"/>
    <property type="evidence" value="ECO:0007669"/>
    <property type="project" value="InterPro"/>
</dbReference>
<feature type="transmembrane region" description="Helical" evidence="2">
    <location>
        <begin position="48"/>
        <end position="70"/>
    </location>
</feature>
<comment type="caution">
    <text evidence="3">The sequence shown here is derived from an EMBL/GenBank/DDBJ whole genome shotgun (WGS) entry which is preliminary data.</text>
</comment>
<feature type="transmembrane region" description="Helical" evidence="2">
    <location>
        <begin position="143"/>
        <end position="166"/>
    </location>
</feature>
<keyword evidence="2" id="KW-1133">Transmembrane helix</keyword>
<feature type="transmembrane region" description="Helical" evidence="2">
    <location>
        <begin position="103"/>
        <end position="122"/>
    </location>
</feature>
<dbReference type="PANTHER" id="PTHR30282:SF0">
    <property type="entry name" value="P-AMINOBENZOYL-GLUTAMATE TRANSPORT PROTEIN"/>
    <property type="match status" value="1"/>
</dbReference>
<dbReference type="RefSeq" id="WP_075515049.1">
    <property type="nucleotide sequence ID" value="NZ_CP066078.1"/>
</dbReference>
<dbReference type="InterPro" id="IPR004697">
    <property type="entry name" value="AbgT"/>
</dbReference>
<feature type="transmembrane region" description="Helical" evidence="2">
    <location>
        <begin position="396"/>
        <end position="415"/>
    </location>
</feature>
<dbReference type="AlphaFoldDB" id="A0A1S2MYY3"/>
<keyword evidence="2" id="KW-0472">Membrane</keyword>
<dbReference type="Pfam" id="PF03806">
    <property type="entry name" value="ABG_transport"/>
    <property type="match status" value="2"/>
</dbReference>
<keyword evidence="2" id="KW-0812">Transmembrane</keyword>
<feature type="transmembrane region" description="Helical" evidence="2">
    <location>
        <begin position="236"/>
        <end position="254"/>
    </location>
</feature>
<dbReference type="Proteomes" id="UP000179540">
    <property type="component" value="Unassembled WGS sequence"/>
</dbReference>
<evidence type="ECO:0000256" key="2">
    <source>
        <dbReference type="SAM" id="Phobius"/>
    </source>
</evidence>
<name>A0A1S2MYY3_9MICC</name>
<feature type="transmembrane region" description="Helical" evidence="2">
    <location>
        <begin position="523"/>
        <end position="548"/>
    </location>
</feature>